<dbReference type="InterPro" id="IPR012337">
    <property type="entry name" value="RNaseH-like_sf"/>
</dbReference>
<evidence type="ECO:0000259" key="1">
    <source>
        <dbReference type="Pfam" id="PF13456"/>
    </source>
</evidence>
<dbReference type="InterPro" id="IPR053151">
    <property type="entry name" value="RNase_H-like"/>
</dbReference>
<protein>
    <recommendedName>
        <fullName evidence="1">RNase H type-1 domain-containing protein</fullName>
    </recommendedName>
</protein>
<evidence type="ECO:0000313" key="2">
    <source>
        <dbReference type="EMBL" id="CAL1401576.1"/>
    </source>
</evidence>
<name>A0AAV2FTA4_9ROSI</name>
<dbReference type="Proteomes" id="UP001497516">
    <property type="component" value="Chromosome 7"/>
</dbReference>
<dbReference type="Pfam" id="PF13456">
    <property type="entry name" value="RVT_3"/>
    <property type="match status" value="1"/>
</dbReference>
<proteinExistence type="predicted"/>
<reference evidence="2 3" key="1">
    <citation type="submission" date="2024-04" db="EMBL/GenBank/DDBJ databases">
        <authorList>
            <person name="Fracassetti M."/>
        </authorList>
    </citation>
    <scope>NUCLEOTIDE SEQUENCE [LARGE SCALE GENOMIC DNA]</scope>
</reference>
<organism evidence="2 3">
    <name type="scientific">Linum trigynum</name>
    <dbReference type="NCBI Taxonomy" id="586398"/>
    <lineage>
        <taxon>Eukaryota</taxon>
        <taxon>Viridiplantae</taxon>
        <taxon>Streptophyta</taxon>
        <taxon>Embryophyta</taxon>
        <taxon>Tracheophyta</taxon>
        <taxon>Spermatophyta</taxon>
        <taxon>Magnoliopsida</taxon>
        <taxon>eudicotyledons</taxon>
        <taxon>Gunneridae</taxon>
        <taxon>Pentapetalae</taxon>
        <taxon>rosids</taxon>
        <taxon>fabids</taxon>
        <taxon>Malpighiales</taxon>
        <taxon>Linaceae</taxon>
        <taxon>Linum</taxon>
    </lineage>
</organism>
<dbReference type="AlphaFoldDB" id="A0AAV2FTA4"/>
<dbReference type="PANTHER" id="PTHR47723:SF13">
    <property type="entry name" value="PUTATIVE-RELATED"/>
    <property type="match status" value="1"/>
</dbReference>
<dbReference type="InterPro" id="IPR044730">
    <property type="entry name" value="RNase_H-like_dom_plant"/>
</dbReference>
<keyword evidence="3" id="KW-1185">Reference proteome</keyword>
<dbReference type="Gene3D" id="3.30.420.10">
    <property type="entry name" value="Ribonuclease H-like superfamily/Ribonuclease H"/>
    <property type="match status" value="1"/>
</dbReference>
<feature type="domain" description="RNase H type-1" evidence="1">
    <location>
        <begin position="15"/>
        <end position="132"/>
    </location>
</feature>
<gene>
    <name evidence="2" type="ORF">LTRI10_LOCUS41624</name>
</gene>
<dbReference type="SUPFAM" id="SSF53098">
    <property type="entry name" value="Ribonuclease H-like"/>
    <property type="match status" value="1"/>
</dbReference>
<dbReference type="GO" id="GO:0004523">
    <property type="term" value="F:RNA-DNA hybrid ribonuclease activity"/>
    <property type="evidence" value="ECO:0007669"/>
    <property type="project" value="InterPro"/>
</dbReference>
<accession>A0AAV2FTA4</accession>
<dbReference type="GO" id="GO:0003676">
    <property type="term" value="F:nucleic acid binding"/>
    <property type="evidence" value="ECO:0007669"/>
    <property type="project" value="InterPro"/>
</dbReference>
<dbReference type="InterPro" id="IPR002156">
    <property type="entry name" value="RNaseH_domain"/>
</dbReference>
<dbReference type="PANTHER" id="PTHR47723">
    <property type="entry name" value="OS05G0353850 PROTEIN"/>
    <property type="match status" value="1"/>
</dbReference>
<dbReference type="CDD" id="cd06222">
    <property type="entry name" value="RNase_H_like"/>
    <property type="match status" value="1"/>
</dbReference>
<dbReference type="EMBL" id="OZ034820">
    <property type="protein sequence ID" value="CAL1401576.1"/>
    <property type="molecule type" value="Genomic_DNA"/>
</dbReference>
<sequence>MGWWRPPQHGCYCVNTDGSVSLSMQSSPAGGVVRDESSRFLGGFTMNLGGGSITRAELMGMFHGLRCVWLGVHKLKLHIDSRTALELVEMAMQFHPHYQLVLQIQRMLERGWEVWMGHIFKEGNVVVDFLASTGHLKPLDIHLVLSP</sequence>
<dbReference type="InterPro" id="IPR036397">
    <property type="entry name" value="RNaseH_sf"/>
</dbReference>
<evidence type="ECO:0000313" key="3">
    <source>
        <dbReference type="Proteomes" id="UP001497516"/>
    </source>
</evidence>